<dbReference type="InterPro" id="IPR036894">
    <property type="entry name" value="YbaB-like_sf"/>
</dbReference>
<dbReference type="Pfam" id="PF02575">
    <property type="entry name" value="YbaB_DNA_bd"/>
    <property type="match status" value="1"/>
</dbReference>
<dbReference type="PANTHER" id="PTHR33449:SF1">
    <property type="entry name" value="NUCLEOID-ASSOCIATED PROTEIN YBAB"/>
    <property type="match status" value="1"/>
</dbReference>
<evidence type="ECO:0000256" key="2">
    <source>
        <dbReference type="HAMAP-Rule" id="MF_00274"/>
    </source>
</evidence>
<comment type="subcellular location">
    <subcellularLocation>
        <location evidence="2">Cytoplasm</location>
        <location evidence="2">Nucleoid</location>
    </subcellularLocation>
</comment>
<proteinExistence type="inferred from homology"/>
<dbReference type="NCBIfam" id="TIGR00103">
    <property type="entry name" value="DNA_YbaB_EbfC"/>
    <property type="match status" value="1"/>
</dbReference>
<dbReference type="GO" id="GO:0043590">
    <property type="term" value="C:bacterial nucleoid"/>
    <property type="evidence" value="ECO:0007669"/>
    <property type="project" value="UniProtKB-UniRule"/>
</dbReference>
<dbReference type="EMBL" id="AP024110">
    <property type="protein sequence ID" value="BCM25216.1"/>
    <property type="molecule type" value="Genomic_DNA"/>
</dbReference>
<evidence type="ECO:0000313" key="5">
    <source>
        <dbReference type="Proteomes" id="UP000826722"/>
    </source>
</evidence>
<dbReference type="KEGG" id="mpau:ZMTM_14750"/>
<organism evidence="4 5">
    <name type="scientific">Methyloradius palustris</name>
    <dbReference type="NCBI Taxonomy" id="2778876"/>
    <lineage>
        <taxon>Bacteria</taxon>
        <taxon>Pseudomonadati</taxon>
        <taxon>Pseudomonadota</taxon>
        <taxon>Betaproteobacteria</taxon>
        <taxon>Nitrosomonadales</taxon>
        <taxon>Methylophilaceae</taxon>
        <taxon>Methyloradius</taxon>
    </lineage>
</organism>
<keyword evidence="5" id="KW-1185">Reference proteome</keyword>
<protein>
    <recommendedName>
        <fullName evidence="2">Nucleoid-associated protein ZMTM_14750</fullName>
    </recommendedName>
</protein>
<dbReference type="Proteomes" id="UP000826722">
    <property type="component" value="Chromosome"/>
</dbReference>
<dbReference type="HAMAP" id="MF_00274">
    <property type="entry name" value="DNA_YbaB_EbfC"/>
    <property type="match status" value="1"/>
</dbReference>
<sequence>MMKGGLGNLMKQAQNMQENMKRAQAELANVEVEGIASNGLVKITMTCRNEVKRIKIDDALLSDDKEMLEDLLVIAINDAVRKAEATSQERMGGLMAGLPIPPGMKLPF</sequence>
<keyword evidence="2" id="KW-0963">Cytoplasm</keyword>
<comment type="function">
    <text evidence="2">Binds to DNA and alters its conformation. May be involved in regulation of gene expression, nucleoid organization and DNA protection.</text>
</comment>
<dbReference type="GO" id="GO:0003677">
    <property type="term" value="F:DNA binding"/>
    <property type="evidence" value="ECO:0007669"/>
    <property type="project" value="UniProtKB-UniRule"/>
</dbReference>
<dbReference type="InterPro" id="IPR004401">
    <property type="entry name" value="YbaB/EbfC"/>
</dbReference>
<dbReference type="PANTHER" id="PTHR33449">
    <property type="entry name" value="NUCLEOID-ASSOCIATED PROTEIN YBAB"/>
    <property type="match status" value="1"/>
</dbReference>
<comment type="similarity">
    <text evidence="2">Belongs to the YbaB/EbfC family.</text>
</comment>
<dbReference type="Gene3D" id="3.30.1310.10">
    <property type="entry name" value="Nucleoid-associated protein YbaB-like domain"/>
    <property type="match status" value="1"/>
</dbReference>
<dbReference type="GO" id="GO:0005829">
    <property type="term" value="C:cytosol"/>
    <property type="evidence" value="ECO:0007669"/>
    <property type="project" value="TreeGrafter"/>
</dbReference>
<keyword evidence="1 2" id="KW-0238">DNA-binding</keyword>
<gene>
    <name evidence="4" type="ORF">ZMTM_14750</name>
</gene>
<dbReference type="SUPFAM" id="SSF82607">
    <property type="entry name" value="YbaB-like"/>
    <property type="match status" value="1"/>
</dbReference>
<feature type="coiled-coil region" evidence="3">
    <location>
        <begin position="6"/>
        <end position="33"/>
    </location>
</feature>
<accession>A0A8D5GBH7</accession>
<reference evidence="4" key="1">
    <citation type="journal article" date="2021" name="Arch. Microbiol.">
        <title>Methyloradius palustris gen. nov., sp. nov., a methanol-oxidizing bacterium isolated from snow.</title>
        <authorList>
            <person name="Miyadera T."/>
            <person name="Kojima H."/>
            <person name="Fukui M."/>
        </authorList>
    </citation>
    <scope>NUCLEOTIDE SEQUENCE</scope>
    <source>
        <strain evidence="4">Zm11</strain>
    </source>
</reference>
<keyword evidence="3" id="KW-0175">Coiled coil</keyword>
<evidence type="ECO:0000313" key="4">
    <source>
        <dbReference type="EMBL" id="BCM25216.1"/>
    </source>
</evidence>
<dbReference type="RefSeq" id="WP_221763328.1">
    <property type="nucleotide sequence ID" value="NZ_AP024110.1"/>
</dbReference>
<evidence type="ECO:0000256" key="3">
    <source>
        <dbReference type="SAM" id="Coils"/>
    </source>
</evidence>
<comment type="subunit">
    <text evidence="2">Homodimer.</text>
</comment>
<dbReference type="AlphaFoldDB" id="A0A8D5GBH7"/>
<dbReference type="PIRSF" id="PIRSF004555">
    <property type="entry name" value="UCP004555"/>
    <property type="match status" value="1"/>
</dbReference>
<name>A0A8D5GBH7_9PROT</name>
<evidence type="ECO:0000256" key="1">
    <source>
        <dbReference type="ARBA" id="ARBA00023125"/>
    </source>
</evidence>